<accession>A0A0D0B116</accession>
<dbReference type="Proteomes" id="UP000054485">
    <property type="component" value="Unassembled WGS sequence"/>
</dbReference>
<proteinExistence type="predicted"/>
<sequence>MCYLDINIIGTVCPVLESSDCIKSTNSPIQSLWCDAPTIPGQPGLCTVDIPS</sequence>
<reference evidence="2" key="2">
    <citation type="submission" date="2015-01" db="EMBL/GenBank/DDBJ databases">
        <title>Evolutionary Origins and Diversification of the Mycorrhizal Mutualists.</title>
        <authorList>
            <consortium name="DOE Joint Genome Institute"/>
            <consortium name="Mycorrhizal Genomics Consortium"/>
            <person name="Kohler A."/>
            <person name="Kuo A."/>
            <person name="Nagy L.G."/>
            <person name="Floudas D."/>
            <person name="Copeland A."/>
            <person name="Barry K.W."/>
            <person name="Cichocki N."/>
            <person name="Veneault-Fourrey C."/>
            <person name="LaButti K."/>
            <person name="Lindquist E.A."/>
            <person name="Lipzen A."/>
            <person name="Lundell T."/>
            <person name="Morin E."/>
            <person name="Murat C."/>
            <person name="Riley R."/>
            <person name="Ohm R."/>
            <person name="Sun H."/>
            <person name="Tunlid A."/>
            <person name="Henrissat B."/>
            <person name="Grigoriev I.V."/>
            <person name="Hibbett D.S."/>
            <person name="Martin F."/>
        </authorList>
    </citation>
    <scope>NUCLEOTIDE SEQUENCE [LARGE SCALE GENOMIC DNA]</scope>
    <source>
        <strain evidence="2">UH-Slu-Lm8-n1</strain>
    </source>
</reference>
<dbReference type="EMBL" id="KN835311">
    <property type="protein sequence ID" value="KIK40217.1"/>
    <property type="molecule type" value="Genomic_DNA"/>
</dbReference>
<name>A0A0D0B116_9AGAM</name>
<evidence type="ECO:0000313" key="1">
    <source>
        <dbReference type="EMBL" id="KIK40217.1"/>
    </source>
</evidence>
<gene>
    <name evidence="1" type="ORF">CY34DRAFT_807437</name>
</gene>
<dbReference type="AlphaFoldDB" id="A0A0D0B116"/>
<protein>
    <submittedName>
        <fullName evidence="1">Uncharacterized protein</fullName>
    </submittedName>
</protein>
<reference evidence="1 2" key="1">
    <citation type="submission" date="2014-04" db="EMBL/GenBank/DDBJ databases">
        <authorList>
            <consortium name="DOE Joint Genome Institute"/>
            <person name="Kuo A."/>
            <person name="Ruytinx J."/>
            <person name="Rineau F."/>
            <person name="Colpaert J."/>
            <person name="Kohler A."/>
            <person name="Nagy L.G."/>
            <person name="Floudas D."/>
            <person name="Copeland A."/>
            <person name="Barry K.W."/>
            <person name="Cichocki N."/>
            <person name="Veneault-Fourrey C."/>
            <person name="LaButti K."/>
            <person name="Lindquist E.A."/>
            <person name="Lipzen A."/>
            <person name="Lundell T."/>
            <person name="Morin E."/>
            <person name="Murat C."/>
            <person name="Sun H."/>
            <person name="Tunlid A."/>
            <person name="Henrissat B."/>
            <person name="Grigoriev I.V."/>
            <person name="Hibbett D.S."/>
            <person name="Martin F."/>
            <person name="Nordberg H.P."/>
            <person name="Cantor M.N."/>
            <person name="Hua S.X."/>
        </authorList>
    </citation>
    <scope>NUCLEOTIDE SEQUENCE [LARGE SCALE GENOMIC DNA]</scope>
    <source>
        <strain evidence="1 2">UH-Slu-Lm8-n1</strain>
    </source>
</reference>
<evidence type="ECO:0000313" key="2">
    <source>
        <dbReference type="Proteomes" id="UP000054485"/>
    </source>
</evidence>
<dbReference type="InParanoid" id="A0A0D0B116"/>
<dbReference type="HOGENOM" id="CLU_3088841_0_0_1"/>
<organism evidence="1 2">
    <name type="scientific">Suillus luteus UH-Slu-Lm8-n1</name>
    <dbReference type="NCBI Taxonomy" id="930992"/>
    <lineage>
        <taxon>Eukaryota</taxon>
        <taxon>Fungi</taxon>
        <taxon>Dikarya</taxon>
        <taxon>Basidiomycota</taxon>
        <taxon>Agaricomycotina</taxon>
        <taxon>Agaricomycetes</taxon>
        <taxon>Agaricomycetidae</taxon>
        <taxon>Boletales</taxon>
        <taxon>Suillineae</taxon>
        <taxon>Suillaceae</taxon>
        <taxon>Suillus</taxon>
    </lineage>
</organism>
<keyword evidence="2" id="KW-1185">Reference proteome</keyword>